<dbReference type="RefSeq" id="WP_197744264.1">
    <property type="nucleotide sequence ID" value="NZ_LR778175.1"/>
</dbReference>
<keyword evidence="2" id="KW-1185">Reference proteome</keyword>
<organism evidence="1 2">
    <name type="scientific">Candidatus Nitrosacidococcus tergens</name>
    <dbReference type="NCBI Taxonomy" id="553981"/>
    <lineage>
        <taxon>Bacteria</taxon>
        <taxon>Pseudomonadati</taxon>
        <taxon>Pseudomonadota</taxon>
        <taxon>Gammaproteobacteria</taxon>
        <taxon>Chromatiales</taxon>
        <taxon>Chromatiaceae</taxon>
        <taxon>Candidatus Nitrosacidococcus</taxon>
    </lineage>
</organism>
<dbReference type="Proteomes" id="UP000516072">
    <property type="component" value="Chromosome"/>
</dbReference>
<name>A0A7G1QBL3_9GAMM</name>
<evidence type="ECO:0000313" key="1">
    <source>
        <dbReference type="EMBL" id="CAB1277309.1"/>
    </source>
</evidence>
<accession>A0A7G1QBL3</accession>
<gene>
    <name evidence="1" type="ORF">NSCAC_1606</name>
</gene>
<dbReference type="AlphaFoldDB" id="A0A7G1QBL3"/>
<reference evidence="1 2" key="1">
    <citation type="submission" date="2020-03" db="EMBL/GenBank/DDBJ databases">
        <authorList>
            <person name="Picone N."/>
        </authorList>
    </citation>
    <scope>NUCLEOTIDE SEQUENCE [LARGE SCALE GENOMIC DNA]</scope>
    <source>
        <strain evidence="1">NSCAC1</strain>
    </source>
</reference>
<dbReference type="EMBL" id="LR778175">
    <property type="protein sequence ID" value="CAB1277309.1"/>
    <property type="molecule type" value="Genomic_DNA"/>
</dbReference>
<proteinExistence type="predicted"/>
<evidence type="ECO:0000313" key="2">
    <source>
        <dbReference type="Proteomes" id="UP000516072"/>
    </source>
</evidence>
<dbReference type="KEGG" id="ntg:NSCAC_1606"/>
<sequence>MLAPDLVKLIDDKAAAECGITSLRYSSVYIRQLNEHINGTCKLTAHEIKTKIGYLAGCLTITLNYPMQELKFLRARLCEGQIDREQKFYRVNDLSYINQPTDSFPKAGRLNKAGQALFYASLIVKKDDTALRVVLSEVAAKELDRLNVLRSHQKTGSDLNLRIIGIWDLVRQDEKPYYLSENSFNYCKEAKKYMAQKFDPKLLLAYELTDRFFNDILSREGSDALYQVTSHLSSIFIGDKDKTDGLLYSSVQAKGEPVVALTPKAVDYKLEHQFVCDVLIEKHFGYEFYEPNTTAVAKIDKKTGKLEW</sequence>
<protein>
    <submittedName>
        <fullName evidence="1">Uncharacterized protein</fullName>
    </submittedName>
</protein>